<evidence type="ECO:0000256" key="4">
    <source>
        <dbReference type="SAM" id="MobiDB-lite"/>
    </source>
</evidence>
<feature type="region of interest" description="Disordered" evidence="4">
    <location>
        <begin position="1"/>
        <end position="28"/>
    </location>
</feature>
<feature type="compositionally biased region" description="Low complexity" evidence="4">
    <location>
        <begin position="672"/>
        <end position="684"/>
    </location>
</feature>
<dbReference type="InParanoid" id="A0A317XJZ2"/>
<keyword evidence="6" id="KW-1185">Reference proteome</keyword>
<feature type="compositionally biased region" description="Low complexity" evidence="4">
    <location>
        <begin position="285"/>
        <end position="318"/>
    </location>
</feature>
<feature type="region of interest" description="Disordered" evidence="4">
    <location>
        <begin position="931"/>
        <end position="960"/>
    </location>
</feature>
<feature type="compositionally biased region" description="Low complexity" evidence="4">
    <location>
        <begin position="878"/>
        <end position="900"/>
    </location>
</feature>
<feature type="compositionally biased region" description="Low complexity" evidence="4">
    <location>
        <begin position="1200"/>
        <end position="1215"/>
    </location>
</feature>
<feature type="region of interest" description="Disordered" evidence="4">
    <location>
        <begin position="1500"/>
        <end position="1535"/>
    </location>
</feature>
<feature type="compositionally biased region" description="Polar residues" evidence="4">
    <location>
        <begin position="1180"/>
        <end position="1193"/>
    </location>
</feature>
<reference evidence="5 6" key="1">
    <citation type="journal article" date="2018" name="Mol. Biol. Evol.">
        <title>Broad Genomic Sampling Reveals a Smut Pathogenic Ancestry of the Fungal Clade Ustilaginomycotina.</title>
        <authorList>
            <person name="Kijpornyongpan T."/>
            <person name="Mondo S.J."/>
            <person name="Barry K."/>
            <person name="Sandor L."/>
            <person name="Lee J."/>
            <person name="Lipzen A."/>
            <person name="Pangilinan J."/>
            <person name="LaButti K."/>
            <person name="Hainaut M."/>
            <person name="Henrissat B."/>
            <person name="Grigoriev I.V."/>
            <person name="Spatafora J.W."/>
            <person name="Aime M.C."/>
        </authorList>
    </citation>
    <scope>NUCLEOTIDE SEQUENCE [LARGE SCALE GENOMIC DNA]</scope>
    <source>
        <strain evidence="5 6">MCA 3645</strain>
    </source>
</reference>
<feature type="region of interest" description="Disordered" evidence="4">
    <location>
        <begin position="842"/>
        <end position="917"/>
    </location>
</feature>
<feature type="compositionally biased region" description="Polar residues" evidence="4">
    <location>
        <begin position="934"/>
        <end position="960"/>
    </location>
</feature>
<feature type="compositionally biased region" description="Polar residues" evidence="4">
    <location>
        <begin position="1342"/>
        <end position="1355"/>
    </location>
</feature>
<feature type="region of interest" description="Disordered" evidence="4">
    <location>
        <begin position="602"/>
        <end position="798"/>
    </location>
</feature>
<feature type="compositionally biased region" description="Basic and acidic residues" evidence="4">
    <location>
        <begin position="1259"/>
        <end position="1270"/>
    </location>
</feature>
<evidence type="ECO:0000313" key="5">
    <source>
        <dbReference type="EMBL" id="PWY97798.1"/>
    </source>
</evidence>
<feature type="compositionally biased region" description="Low complexity" evidence="4">
    <location>
        <begin position="774"/>
        <end position="785"/>
    </location>
</feature>
<keyword evidence="2 3" id="KW-0040">ANK repeat</keyword>
<organism evidence="5 6">
    <name type="scientific">Testicularia cyperi</name>
    <dbReference type="NCBI Taxonomy" id="1882483"/>
    <lineage>
        <taxon>Eukaryota</taxon>
        <taxon>Fungi</taxon>
        <taxon>Dikarya</taxon>
        <taxon>Basidiomycota</taxon>
        <taxon>Ustilaginomycotina</taxon>
        <taxon>Ustilaginomycetes</taxon>
        <taxon>Ustilaginales</taxon>
        <taxon>Anthracoideaceae</taxon>
        <taxon>Testicularia</taxon>
    </lineage>
</organism>
<accession>A0A317XJZ2</accession>
<evidence type="ECO:0000256" key="3">
    <source>
        <dbReference type="PROSITE-ProRule" id="PRU00023"/>
    </source>
</evidence>
<feature type="compositionally biased region" description="Low complexity" evidence="4">
    <location>
        <begin position="246"/>
        <end position="263"/>
    </location>
</feature>
<feature type="compositionally biased region" description="Polar residues" evidence="4">
    <location>
        <begin position="363"/>
        <end position="383"/>
    </location>
</feature>
<dbReference type="Proteomes" id="UP000246740">
    <property type="component" value="Unassembled WGS sequence"/>
</dbReference>
<feature type="compositionally biased region" description="Low complexity" evidence="4">
    <location>
        <begin position="704"/>
        <end position="715"/>
    </location>
</feature>
<feature type="compositionally biased region" description="Basic and acidic residues" evidence="4">
    <location>
        <begin position="607"/>
        <end position="616"/>
    </location>
</feature>
<feature type="compositionally biased region" description="Polar residues" evidence="4">
    <location>
        <begin position="1"/>
        <end position="10"/>
    </location>
</feature>
<dbReference type="Pfam" id="PF13637">
    <property type="entry name" value="Ank_4"/>
    <property type="match status" value="1"/>
</dbReference>
<feature type="compositionally biased region" description="Basic and acidic residues" evidence="4">
    <location>
        <begin position="557"/>
        <end position="574"/>
    </location>
</feature>
<feature type="region of interest" description="Disordered" evidence="4">
    <location>
        <begin position="1179"/>
        <end position="1466"/>
    </location>
</feature>
<feature type="compositionally biased region" description="Low complexity" evidence="4">
    <location>
        <begin position="618"/>
        <end position="642"/>
    </location>
</feature>
<dbReference type="OrthoDB" id="194358at2759"/>
<dbReference type="PROSITE" id="PS50297">
    <property type="entry name" value="ANK_REP_REGION"/>
    <property type="match status" value="2"/>
</dbReference>
<sequence length="1548" mass="157506">MLRNAVSRSTLKAVGQGGSGGSSIAGESMHPNLGLHSAAATGNIGLVKFALENGQPANSSLNGILPLHAACSGGSEQSVRMLILYGADVNAPRAKSKGSAGPGAEGSTPLHFAAANGHLDIVRILLEAGARPAAADKDGVVAEALALGNGHDACAHLIRSWISAYGSNGLAGLVSSRDTVSGDVALGPAGYIRYAASSSSSAGGSVPRTSIGAIDGISPSTTPTRESSGLHATQHGYPQSLRNQRSYETLASSSSSKTGTSRSNAQLRKASLAKTSSNPNLRALSPSSTSSFSTPVVLNASSSSASSPASGPAMSLSSQGLLTTSPVKTFATLGGGLPQQSPQPLLPEEEAELAFATGLAPAQSRTATAGSGTAPANMSSTLPRESKRRPSLPSILEKAAHPAASLKAALGSSTSASGANMHASSTATGGGSNRLGVHHSAGSSLSGDSGVALTHFPLPNNGADPYEQGPLSPSRKTPRMSGKRSISNILRKATGGSSGLPSTSSTSSVNTLNSIHGDGSVGSIDFNSLTKPGRVSHKSFEQQRPPPWNSAGGSSSRLDRRGTAAETQGGREEGSDIPLPLTAPSHQTSFPKVLAADALPHGSRSSVVDHDSDNRLRSTSSSSSLSLAGSSSSSQPTPSDGSVHGARARSSSNDQIAFRAGRAVGDGGGLLASGRSGSNRGNASLDLLRPAYSTSGSGSGSGSRNGSSTGTSFSTLPIAGHDHATARLARRRSQSARKDEIASIHGDAGGGGSSEVFSSDGSAHRAASGHRARAASTSSSVSSSGIRHHVTSSSSHYDLTDADDAQEFLAHPTSNAAVDDAGEHHDEHHLPAGLRNLTALRQQSSSSDLTANRPAPSSIPDSLLGSSAGTFLQHRNRSGSSLSAVSTGSQSSQRGVSSTSTPAYTGEPAVRNSPGLGPTYTALSIADENGMARSPSTSGAAQMRSTGSTISVGSDNLSVRPSPTVMRPTVLSAAEQANAILNQEGPYSLIGPDGTSVSLAAQLAAYGEALALERRRAAGEARTGPSPSLSTRGSNAALRSKLPSVSEDHSPVKVHGSVGPTEGDRVNEPGEDDSELIRDARSPTIPATAAQSYNRRVSRRPHSSEGRESAASSRVGQFGSVGSALNPVTKGPATPASTIPTSATEPVSRSGTPGSAAISTTRPAGLRNMFLDAPKLSMHDMQNSKSGDATTRSGAIPPEAGASSFSSSARSGLGSPMLPHPSGSWTSKKTGDTLDTDVTGPGSRMTIRRPTLPSAEAFDMQRRLSEDLLRQQRQQRPPPLPTKDVPATRCEASLPNLGVDGGFDDAYTYDDDPTTPVLSSSSRGGFDIYATSPRSVHRHSPSMPTELSSYTTARQGRSPAATLRSDASLTPPIPPPRKESIQDSAQSPGAFPFATSNSGGTLAGRSGFLTPDSGGGSSSTGTFTPGRNAELRSPSTDEDAQDSTAAGNNSSSKNGHGVASRWDGFRRPSLNMIRSATSTSAHSQCNSSIAEDPTPWTQYEDLALSHTSTIDDLRQQPEHGSGSASSSSIGGKRGRLVRNLINNIKGNS</sequence>
<feature type="compositionally biased region" description="Low complexity" evidence="4">
    <location>
        <begin position="1132"/>
        <end position="1146"/>
    </location>
</feature>
<feature type="compositionally biased region" description="Polar residues" evidence="4">
    <location>
        <begin position="1025"/>
        <end position="1034"/>
    </location>
</feature>
<dbReference type="EMBL" id="KZ819202">
    <property type="protein sequence ID" value="PWY97798.1"/>
    <property type="molecule type" value="Genomic_DNA"/>
</dbReference>
<feature type="compositionally biased region" description="Low complexity" evidence="4">
    <location>
        <begin position="499"/>
        <end position="508"/>
    </location>
</feature>
<dbReference type="SMART" id="SM00248">
    <property type="entry name" value="ANK"/>
    <property type="match status" value="3"/>
</dbReference>
<feature type="compositionally biased region" description="Low complexity" evidence="4">
    <location>
        <begin position="1520"/>
        <end position="1530"/>
    </location>
</feature>
<dbReference type="STRING" id="1882483.A0A317XJZ2"/>
<feature type="region of interest" description="Disordered" evidence="4">
    <location>
        <begin position="197"/>
        <end position="318"/>
    </location>
</feature>
<dbReference type="PANTHER" id="PTHR24201:SF15">
    <property type="entry name" value="ANKYRIN REPEAT DOMAIN-CONTAINING PROTEIN 66"/>
    <property type="match status" value="1"/>
</dbReference>
<dbReference type="SUPFAM" id="SSF48403">
    <property type="entry name" value="Ankyrin repeat"/>
    <property type="match status" value="1"/>
</dbReference>
<evidence type="ECO:0000256" key="1">
    <source>
        <dbReference type="ARBA" id="ARBA00022737"/>
    </source>
</evidence>
<feature type="region of interest" description="Disordered" evidence="4">
    <location>
        <begin position="414"/>
        <end position="586"/>
    </location>
</feature>
<feature type="compositionally biased region" description="Polar residues" evidence="4">
    <location>
        <begin position="218"/>
        <end position="244"/>
    </location>
</feature>
<proteinExistence type="predicted"/>
<feature type="compositionally biased region" description="Polar residues" evidence="4">
    <location>
        <begin position="1442"/>
        <end position="1454"/>
    </location>
</feature>
<dbReference type="PROSITE" id="PS50088">
    <property type="entry name" value="ANK_REPEAT"/>
    <property type="match status" value="2"/>
</dbReference>
<dbReference type="InterPro" id="IPR050776">
    <property type="entry name" value="Ank_Repeat/CDKN_Inhibitor"/>
</dbReference>
<dbReference type="InterPro" id="IPR002110">
    <property type="entry name" value="Ankyrin_rpt"/>
</dbReference>
<dbReference type="PANTHER" id="PTHR24201">
    <property type="entry name" value="ANK_REP_REGION DOMAIN-CONTAINING PROTEIN"/>
    <property type="match status" value="1"/>
</dbReference>
<feature type="repeat" description="ANK" evidence="3">
    <location>
        <begin position="105"/>
        <end position="137"/>
    </location>
</feature>
<gene>
    <name evidence="5" type="ORF">BCV70DRAFT_45752</name>
</gene>
<dbReference type="Gene3D" id="1.25.40.20">
    <property type="entry name" value="Ankyrin repeat-containing domain"/>
    <property type="match status" value="1"/>
</dbReference>
<evidence type="ECO:0000256" key="2">
    <source>
        <dbReference type="ARBA" id="ARBA00023043"/>
    </source>
</evidence>
<dbReference type="InterPro" id="IPR036770">
    <property type="entry name" value="Ankyrin_rpt-contain_sf"/>
</dbReference>
<name>A0A317XJZ2_9BASI</name>
<protein>
    <submittedName>
        <fullName evidence="5">Uncharacterized protein</fullName>
    </submittedName>
</protein>
<feature type="compositionally biased region" description="Polar residues" evidence="4">
    <location>
        <begin position="1147"/>
        <end position="1162"/>
    </location>
</feature>
<feature type="repeat" description="ANK" evidence="3">
    <location>
        <begin position="62"/>
        <end position="94"/>
    </location>
</feature>
<keyword evidence="1" id="KW-0677">Repeat</keyword>
<evidence type="ECO:0000313" key="6">
    <source>
        <dbReference type="Proteomes" id="UP000246740"/>
    </source>
</evidence>
<feature type="region of interest" description="Disordered" evidence="4">
    <location>
        <begin position="1017"/>
        <end position="1166"/>
    </location>
</feature>
<feature type="region of interest" description="Disordered" evidence="4">
    <location>
        <begin position="361"/>
        <end position="392"/>
    </location>
</feature>